<dbReference type="AlphaFoldDB" id="A0AAN6D0X8"/>
<evidence type="ECO:0000313" key="7">
    <source>
        <dbReference type="Proteomes" id="UP000697297"/>
    </source>
</evidence>
<evidence type="ECO:0000256" key="4">
    <source>
        <dbReference type="SAM" id="MobiDB-lite"/>
    </source>
</evidence>
<sequence>MPQSASPASRQDFVARVRYLNDLPPPPCPPKMIELESSLEGDPLTFSSLLSSVFRKDHFSNLVTLDADLGLHLSLLDNPKCIEENTLSPISALAPESGDSSLLHPEDRILLTDPTKTVASKEASVSFLRRTQYISSERTEHMPPYSDSSLSKLRMRRREDFDAKSQSRKIERMFADSDKTENLRQLLHPSKQGIKAKKVWSLLPDTSMLDQNFFDIKFASSSSLKKERTNKRKAEEPSDIKAPLFKLVSLSDTTKFMTLYTANGEECDQVNALLKDTAENAPVSSIEDANSSSNRTFTFQKLRDYDSNSRMTNNTGLFRQLAITFDESSSTALFVPIKGKIELKKRRIDNFLEPKLRTLSYDEIKLNIREPSRIEIYERDIRRSNFDPMEFGADEEEANEEVANEEAAKEEVAVNTNTA</sequence>
<accession>A0AAN6D0X8</accession>
<dbReference type="GO" id="GO:0016593">
    <property type="term" value="C:Cdc73/Paf1 complex"/>
    <property type="evidence" value="ECO:0007669"/>
    <property type="project" value="InterPro"/>
</dbReference>
<feature type="region of interest" description="Disordered" evidence="4">
    <location>
        <begin position="387"/>
        <end position="419"/>
    </location>
</feature>
<dbReference type="EMBL" id="JAHLUH010000019">
    <property type="protein sequence ID" value="KAG7724056.1"/>
    <property type="molecule type" value="Genomic_DNA"/>
</dbReference>
<protein>
    <submittedName>
        <fullName evidence="5">Uncharacterized protein</fullName>
    </submittedName>
</protein>
<evidence type="ECO:0000313" key="5">
    <source>
        <dbReference type="EMBL" id="KAG7724056.1"/>
    </source>
</evidence>
<comment type="subcellular location">
    <subcellularLocation>
        <location evidence="1">Nucleus</location>
    </subcellularLocation>
</comment>
<proteinExistence type="inferred from homology"/>
<dbReference type="GO" id="GO:0006368">
    <property type="term" value="P:transcription elongation by RNA polymerase II"/>
    <property type="evidence" value="ECO:0007669"/>
    <property type="project" value="InterPro"/>
</dbReference>
<dbReference type="Proteomes" id="UP000738402">
    <property type="component" value="Unassembled WGS sequence"/>
</dbReference>
<evidence type="ECO:0000313" key="6">
    <source>
        <dbReference type="EMBL" id="KAG7762109.1"/>
    </source>
</evidence>
<dbReference type="EMBL" id="JAHLUN010000017">
    <property type="protein sequence ID" value="KAG7762109.1"/>
    <property type="molecule type" value="Genomic_DNA"/>
</dbReference>
<comment type="caution">
    <text evidence="5">The sequence shown here is derived from an EMBL/GenBank/DDBJ whole genome shotgun (WGS) entry which is preliminary data.</text>
</comment>
<feature type="compositionally biased region" description="Acidic residues" evidence="4">
    <location>
        <begin position="392"/>
        <end position="404"/>
    </location>
</feature>
<gene>
    <name evidence="5" type="ORF">KL933_005018</name>
    <name evidence="6" type="ORF">KL946_004973</name>
</gene>
<dbReference type="PANTHER" id="PTHR23188">
    <property type="entry name" value="RNA POLYMERASE II-ASSOCIATED FACTOR 1 HOMOLOG"/>
    <property type="match status" value="1"/>
</dbReference>
<dbReference type="GO" id="GO:0003682">
    <property type="term" value="F:chromatin binding"/>
    <property type="evidence" value="ECO:0007669"/>
    <property type="project" value="TreeGrafter"/>
</dbReference>
<name>A0AAN6D0X8_9ASCO</name>
<keyword evidence="7" id="KW-1185">Reference proteome</keyword>
<dbReference type="GO" id="GO:0000993">
    <property type="term" value="F:RNA polymerase II complex binding"/>
    <property type="evidence" value="ECO:0007669"/>
    <property type="project" value="TreeGrafter"/>
</dbReference>
<evidence type="ECO:0000256" key="1">
    <source>
        <dbReference type="ARBA" id="ARBA00004123"/>
    </source>
</evidence>
<dbReference type="Proteomes" id="UP000697297">
    <property type="component" value="Unassembled WGS sequence"/>
</dbReference>
<dbReference type="PANTHER" id="PTHR23188:SF12">
    <property type="entry name" value="RNA POLYMERASE II-ASSOCIATED FACTOR 1 HOMOLOG"/>
    <property type="match status" value="1"/>
</dbReference>
<dbReference type="Pfam" id="PF03985">
    <property type="entry name" value="Paf1"/>
    <property type="match status" value="1"/>
</dbReference>
<dbReference type="InterPro" id="IPR007133">
    <property type="entry name" value="RNA_pol_II-assoc_Paf1"/>
</dbReference>
<organism evidence="5 8">
    <name type="scientific">Ogataea haglerorum</name>
    <dbReference type="NCBI Taxonomy" id="1937702"/>
    <lineage>
        <taxon>Eukaryota</taxon>
        <taxon>Fungi</taxon>
        <taxon>Dikarya</taxon>
        <taxon>Ascomycota</taxon>
        <taxon>Saccharomycotina</taxon>
        <taxon>Pichiomycetes</taxon>
        <taxon>Pichiales</taxon>
        <taxon>Pichiaceae</taxon>
        <taxon>Ogataea</taxon>
    </lineage>
</organism>
<evidence type="ECO:0000256" key="2">
    <source>
        <dbReference type="ARBA" id="ARBA00007560"/>
    </source>
</evidence>
<evidence type="ECO:0000256" key="3">
    <source>
        <dbReference type="ARBA" id="ARBA00023242"/>
    </source>
</evidence>
<reference evidence="5 7" key="1">
    <citation type="journal article" date="2021" name="G3 (Bethesda)">
        <title>Genomic diversity, chromosomal rearrangements, and interspecies hybridization in the ogataea polymorpha species complex.</title>
        <authorList>
            <person name="Hanson S.J."/>
            <person name="Cinneide E.O."/>
            <person name="Salzberg L.I."/>
            <person name="Wolfe K.H."/>
            <person name="McGowan J."/>
            <person name="Fitzpatrick D.A."/>
            <person name="Matlin K."/>
        </authorList>
    </citation>
    <scope>NUCLEOTIDE SEQUENCE</scope>
    <source>
        <strain evidence="6">81-436-3</strain>
        <strain evidence="5">83-405-1</strain>
    </source>
</reference>
<evidence type="ECO:0000313" key="8">
    <source>
        <dbReference type="Proteomes" id="UP000738402"/>
    </source>
</evidence>
<comment type="similarity">
    <text evidence="2">Belongs to the PAF1 family.</text>
</comment>
<keyword evidence="3" id="KW-0539">Nucleus</keyword>